<feature type="compositionally biased region" description="Basic and acidic residues" evidence="1">
    <location>
        <begin position="27"/>
        <end position="67"/>
    </location>
</feature>
<dbReference type="AlphaFoldDB" id="A0A2U2MUI5"/>
<organism evidence="2 3">
    <name type="scientific">Bifidobacterium catulorum</name>
    <dbReference type="NCBI Taxonomy" id="1630173"/>
    <lineage>
        <taxon>Bacteria</taxon>
        <taxon>Bacillati</taxon>
        <taxon>Actinomycetota</taxon>
        <taxon>Actinomycetes</taxon>
        <taxon>Bifidobacteriales</taxon>
        <taxon>Bifidobacteriaceae</taxon>
        <taxon>Bifidobacterium</taxon>
    </lineage>
</organism>
<protein>
    <submittedName>
        <fullName evidence="2">Scaffolding protein</fullName>
    </submittedName>
</protein>
<evidence type="ECO:0000313" key="3">
    <source>
        <dbReference type="Proteomes" id="UP000245753"/>
    </source>
</evidence>
<keyword evidence="3" id="KW-1185">Reference proteome</keyword>
<proteinExistence type="predicted"/>
<sequence length="172" mass="19349">MAEEQMADQTQTKDQQDEGGAPSTPDGSDRRQRSYSEEDVNRIVKERLARERAKHADYDDVKRRAGEADTLQSELEKSKAETEELRTKVEHAEHERKLTAIRSTVAAKYGIADPTVLAVGDDEEQIDAYAQKLMQVFRPYARLDQARSTEASGKTPRDNAKAFAEAMEKAGY</sequence>
<evidence type="ECO:0000313" key="2">
    <source>
        <dbReference type="EMBL" id="PWG60495.1"/>
    </source>
</evidence>
<comment type="caution">
    <text evidence="2">The sequence shown here is derived from an EMBL/GenBank/DDBJ whole genome shotgun (WGS) entry which is preliminary data.</text>
</comment>
<accession>A0A2U2MUI5</accession>
<feature type="region of interest" description="Disordered" evidence="1">
    <location>
        <begin position="147"/>
        <end position="172"/>
    </location>
</feature>
<dbReference type="EMBL" id="QFFN01000003">
    <property type="protein sequence ID" value="PWG60495.1"/>
    <property type="molecule type" value="Genomic_DNA"/>
</dbReference>
<feature type="compositionally biased region" description="Basic and acidic residues" evidence="1">
    <location>
        <begin position="74"/>
        <end position="88"/>
    </location>
</feature>
<gene>
    <name evidence="2" type="ORF">DF200_02560</name>
</gene>
<dbReference type="Proteomes" id="UP000245753">
    <property type="component" value="Unassembled WGS sequence"/>
</dbReference>
<feature type="region of interest" description="Disordered" evidence="1">
    <location>
        <begin position="1"/>
        <end position="88"/>
    </location>
</feature>
<name>A0A2U2MUI5_9BIFI</name>
<evidence type="ECO:0000256" key="1">
    <source>
        <dbReference type="SAM" id="MobiDB-lite"/>
    </source>
</evidence>
<reference evidence="2 3" key="1">
    <citation type="journal article" date="2018" name="Int. J. Syst. Evol. Microbiol.">
        <title>Bifidobacterium catulorum sp. nov., a novel taxon from the faeces of the baby common marmoset (Callithrix jacchus).</title>
        <authorList>
            <person name="Modesto M."/>
            <person name="Michelini S."/>
            <person name="Oki K."/>
            <person name="Biavati B."/>
            <person name="Watanabe K."/>
            <person name="Mattarelli P."/>
        </authorList>
    </citation>
    <scope>NUCLEOTIDE SEQUENCE [LARGE SCALE GENOMIC DNA]</scope>
    <source>
        <strain evidence="2 3">MRM 8.19</strain>
    </source>
</reference>
<dbReference type="RefSeq" id="WP_146191990.1">
    <property type="nucleotide sequence ID" value="NZ_QFFN01000003.1"/>
</dbReference>
<dbReference type="OrthoDB" id="3232265at2"/>
<feature type="compositionally biased region" description="Basic and acidic residues" evidence="1">
    <location>
        <begin position="155"/>
        <end position="172"/>
    </location>
</feature>